<dbReference type="GO" id="GO:0034727">
    <property type="term" value="P:piecemeal microautophagy of the nucleus"/>
    <property type="evidence" value="ECO:0007669"/>
    <property type="project" value="TreeGrafter"/>
</dbReference>
<dbReference type="AlphaFoldDB" id="A0AAD6NKS4"/>
<dbReference type="InterPro" id="IPR046792">
    <property type="entry name" value="Peptidase_C54_cat"/>
</dbReference>
<comment type="subcellular location">
    <subcellularLocation>
        <location evidence="11">Nucleus</location>
    </subcellularLocation>
    <subcellularLocation>
        <location evidence="11">Cytoplasm</location>
    </subcellularLocation>
    <subcellularLocation>
        <location evidence="1">Preautophagosomal structure</location>
    </subcellularLocation>
</comment>
<evidence type="ECO:0000256" key="8">
    <source>
        <dbReference type="ARBA" id="ARBA00022927"/>
    </source>
</evidence>
<dbReference type="GO" id="GO:0000045">
    <property type="term" value="P:autophagosome assembly"/>
    <property type="evidence" value="ECO:0007669"/>
    <property type="project" value="TreeGrafter"/>
</dbReference>
<dbReference type="EC" id="3.4.22.-" evidence="11"/>
<protein>
    <recommendedName>
        <fullName evidence="11">Cysteine protease</fullName>
        <ecNumber evidence="11">3.4.22.-</ecNumber>
    </recommendedName>
</protein>
<evidence type="ECO:0000256" key="12">
    <source>
        <dbReference type="SAM" id="MobiDB-lite"/>
    </source>
</evidence>
<comment type="function">
    <text evidence="11">Required for selective autophagic degradation of the nucleus (nucleophagy) as well as for mitophagy which contributes to regulate mitochondrial quantity and quality by eliminating the mitochondria to a basal level to fulfill cellular energy requirements and preventing excess ROS production.</text>
</comment>
<keyword evidence="15" id="KW-1185">Reference proteome</keyword>
<feature type="domain" description="Peptidase C54 catalytic" evidence="13">
    <location>
        <begin position="138"/>
        <end position="435"/>
    </location>
</feature>
<evidence type="ECO:0000313" key="15">
    <source>
        <dbReference type="Proteomes" id="UP001221413"/>
    </source>
</evidence>
<comment type="caution">
    <text evidence="14">The sequence shown here is derived from an EMBL/GenBank/DDBJ whole genome shotgun (WGS) entry which is preliminary data.</text>
</comment>
<dbReference type="PANTHER" id="PTHR22624">
    <property type="entry name" value="CYSTEINE PROTEASE ATG4"/>
    <property type="match status" value="1"/>
</dbReference>
<feature type="region of interest" description="Disordered" evidence="12">
    <location>
        <begin position="71"/>
        <end position="121"/>
    </location>
</feature>
<dbReference type="InterPro" id="IPR038765">
    <property type="entry name" value="Papain-like_cys_pep_sf"/>
</dbReference>
<evidence type="ECO:0000313" key="14">
    <source>
        <dbReference type="EMBL" id="KAJ6260393.1"/>
    </source>
</evidence>
<dbReference type="GO" id="GO:0000407">
    <property type="term" value="C:phagophore assembly site"/>
    <property type="evidence" value="ECO:0007669"/>
    <property type="project" value="UniProtKB-SubCell"/>
</dbReference>
<sequence>MHVTLTSSPRPPHTPRAASSSKARGLSGMMNIRIDKFQRVIQYFWDPPVKNDDPMKNSIWCLGLEYSSKTTEPEAKSSDEYDNVNASSTDSVPVILTSPTSGSADAQTQNDSDSDTSEAAVEVHKDTLSQVDDDGWPHAFLDDFDARFWMTYRNGFTPIPLSSTGRSNMTLATRLRSLADQEGFTSDTGWGCMIRSGHWVEVCTVRDPVVVDVPWFRSLISWLDWRRGKSPLEEQRILSLFADDPKAPFSLHNFVKYGEASCGVYPGEWFGPSATARCIQALATQHDEGLRVYITGDGGDVYEDAFRKVAISDDGVFHPTLVLVGIRLGIERVTPVYWEALKSSLMMSQSVGIAGGRPSASHYFVGVQGQFLFYLDPHNTRPLLPYRKEPGTYTPEEIEMCHTRKLRRLHLREMDPSMLLAFLIRDEQDWQSWKQGVKEVHGKRVVHISDVTPGLGHPPGMREDAVDDVETFDDDSEAEEVDSSIPSM</sequence>
<evidence type="ECO:0000259" key="13">
    <source>
        <dbReference type="Pfam" id="PF03416"/>
    </source>
</evidence>
<dbReference type="GO" id="GO:0016485">
    <property type="term" value="P:protein processing"/>
    <property type="evidence" value="ECO:0007669"/>
    <property type="project" value="TreeGrafter"/>
</dbReference>
<evidence type="ECO:0000256" key="9">
    <source>
        <dbReference type="ARBA" id="ARBA00023006"/>
    </source>
</evidence>
<dbReference type="PANTHER" id="PTHR22624:SF49">
    <property type="entry name" value="CYSTEINE PROTEASE"/>
    <property type="match status" value="1"/>
</dbReference>
<feature type="compositionally biased region" description="Polar residues" evidence="12">
    <location>
        <begin position="84"/>
        <end position="111"/>
    </location>
</feature>
<keyword evidence="3" id="KW-0813">Transport</keyword>
<dbReference type="GO" id="GO:0035973">
    <property type="term" value="P:aggrephagy"/>
    <property type="evidence" value="ECO:0007669"/>
    <property type="project" value="TreeGrafter"/>
</dbReference>
<comment type="similarity">
    <text evidence="2 11">Belongs to the peptidase C54 family.</text>
</comment>
<proteinExistence type="inferred from homology"/>
<evidence type="ECO:0000256" key="7">
    <source>
        <dbReference type="ARBA" id="ARBA00022807"/>
    </source>
</evidence>
<dbReference type="Pfam" id="PF03416">
    <property type="entry name" value="Peptidase_C54"/>
    <property type="match status" value="1"/>
</dbReference>
<organism evidence="14 15">
    <name type="scientific">Drechslerella dactyloides</name>
    <name type="common">Nematode-trapping fungus</name>
    <name type="synonym">Arthrobotrys dactyloides</name>
    <dbReference type="NCBI Taxonomy" id="74499"/>
    <lineage>
        <taxon>Eukaryota</taxon>
        <taxon>Fungi</taxon>
        <taxon>Dikarya</taxon>
        <taxon>Ascomycota</taxon>
        <taxon>Pezizomycotina</taxon>
        <taxon>Orbiliomycetes</taxon>
        <taxon>Orbiliales</taxon>
        <taxon>Orbiliaceae</taxon>
        <taxon>Drechslerella</taxon>
    </lineage>
</organism>
<keyword evidence="11" id="KW-0539">Nucleus</keyword>
<evidence type="ECO:0000256" key="11">
    <source>
        <dbReference type="RuleBase" id="RU363115"/>
    </source>
</evidence>
<keyword evidence="5 11" id="KW-0645">Protease</keyword>
<keyword evidence="6 11" id="KW-0378">Hydrolase</keyword>
<dbReference type="GO" id="GO:0015031">
    <property type="term" value="P:protein transport"/>
    <property type="evidence" value="ECO:0007669"/>
    <property type="project" value="UniProtKB-KW"/>
</dbReference>
<feature type="region of interest" description="Disordered" evidence="12">
    <location>
        <begin position="1"/>
        <end position="25"/>
    </location>
</feature>
<keyword evidence="4 11" id="KW-0963">Cytoplasm</keyword>
<gene>
    <name evidence="14" type="ORF">Dda_4619</name>
</gene>
<evidence type="ECO:0000256" key="1">
    <source>
        <dbReference type="ARBA" id="ARBA00004329"/>
    </source>
</evidence>
<dbReference type="GO" id="GO:0000423">
    <property type="term" value="P:mitophagy"/>
    <property type="evidence" value="ECO:0007669"/>
    <property type="project" value="TreeGrafter"/>
</dbReference>
<dbReference type="GO" id="GO:0005634">
    <property type="term" value="C:nucleus"/>
    <property type="evidence" value="ECO:0007669"/>
    <property type="project" value="UniProtKB-SubCell"/>
</dbReference>
<dbReference type="Proteomes" id="UP001221413">
    <property type="component" value="Unassembled WGS sequence"/>
</dbReference>
<name>A0AAD6NKS4_DREDA</name>
<dbReference type="GO" id="GO:0004197">
    <property type="term" value="F:cysteine-type endopeptidase activity"/>
    <property type="evidence" value="ECO:0007669"/>
    <property type="project" value="TreeGrafter"/>
</dbReference>
<accession>A0AAD6NKS4</accession>
<keyword evidence="8" id="KW-0653">Protein transport</keyword>
<comment type="catalytic activity">
    <reaction evidence="10">
        <text>[protein]-C-terminal L-amino acid-glycyl-phosphatidylethanolamide + H2O = [protein]-C-terminal L-amino acid-glycine + a 1,2-diacyl-sn-glycero-3-phosphoethanolamine</text>
        <dbReference type="Rhea" id="RHEA:67548"/>
        <dbReference type="Rhea" id="RHEA-COMP:17323"/>
        <dbReference type="Rhea" id="RHEA-COMP:17324"/>
        <dbReference type="ChEBI" id="CHEBI:15377"/>
        <dbReference type="ChEBI" id="CHEBI:64612"/>
        <dbReference type="ChEBI" id="CHEBI:172940"/>
        <dbReference type="ChEBI" id="CHEBI:172941"/>
    </reaction>
    <physiologicalReaction direction="left-to-right" evidence="10">
        <dbReference type="Rhea" id="RHEA:67549"/>
    </physiologicalReaction>
</comment>
<dbReference type="EMBL" id="JAQGDS010000005">
    <property type="protein sequence ID" value="KAJ6260393.1"/>
    <property type="molecule type" value="Genomic_DNA"/>
</dbReference>
<evidence type="ECO:0000256" key="4">
    <source>
        <dbReference type="ARBA" id="ARBA00022490"/>
    </source>
</evidence>
<evidence type="ECO:0000256" key="6">
    <source>
        <dbReference type="ARBA" id="ARBA00022801"/>
    </source>
</evidence>
<dbReference type="SUPFAM" id="SSF54001">
    <property type="entry name" value="Cysteine proteinases"/>
    <property type="match status" value="1"/>
</dbReference>
<keyword evidence="9" id="KW-0072">Autophagy</keyword>
<evidence type="ECO:0000256" key="5">
    <source>
        <dbReference type="ARBA" id="ARBA00022670"/>
    </source>
</evidence>
<keyword evidence="7" id="KW-0788">Thiol protease</keyword>
<dbReference type="GO" id="GO:0019786">
    <property type="term" value="F:protein-phosphatidylethanolamide deconjugating activity"/>
    <property type="evidence" value="ECO:0007669"/>
    <property type="project" value="InterPro"/>
</dbReference>
<evidence type="ECO:0000256" key="3">
    <source>
        <dbReference type="ARBA" id="ARBA00022448"/>
    </source>
</evidence>
<evidence type="ECO:0000256" key="10">
    <source>
        <dbReference type="ARBA" id="ARBA00029362"/>
    </source>
</evidence>
<dbReference type="InterPro" id="IPR005078">
    <property type="entry name" value="Peptidase_C54"/>
</dbReference>
<evidence type="ECO:0000256" key="2">
    <source>
        <dbReference type="ARBA" id="ARBA00010958"/>
    </source>
</evidence>
<reference evidence="14" key="1">
    <citation type="submission" date="2023-01" db="EMBL/GenBank/DDBJ databases">
        <title>The chitinases involved in constricting ring structure development in the nematode-trapping fungus Drechslerella dactyloides.</title>
        <authorList>
            <person name="Wang R."/>
            <person name="Zhang L."/>
            <person name="Tang P."/>
            <person name="Li S."/>
            <person name="Liang L."/>
        </authorList>
    </citation>
    <scope>NUCLEOTIDE SEQUENCE</scope>
    <source>
        <strain evidence="14">YMF1.00031</strain>
    </source>
</reference>